<feature type="transmembrane region" description="Helical" evidence="8">
    <location>
        <begin position="378"/>
        <end position="401"/>
    </location>
</feature>
<dbReference type="InterPro" id="IPR011701">
    <property type="entry name" value="MFS"/>
</dbReference>
<feature type="transmembrane region" description="Helical" evidence="8">
    <location>
        <begin position="218"/>
        <end position="235"/>
    </location>
</feature>
<dbReference type="Proteomes" id="UP001589890">
    <property type="component" value="Unassembled WGS sequence"/>
</dbReference>
<evidence type="ECO:0000256" key="2">
    <source>
        <dbReference type="ARBA" id="ARBA00022448"/>
    </source>
</evidence>
<sequence>MSDNTATAPVPERPGVADGAGTGTGPRHLGIALALISMAQLMVVLDGTIVNIALPHLQRELEITNATLPWVVNAYALAFGGLLLLGGRIGDIIGRRKVFMFGVVLFGAASFIGGIAQGEGILLLSRILQGVGAAAAAPNALALITTTFPAGKERNRAMAVYAAMSGAGAAVGLILGGALTEASWRWTFFINTPIGLIVAVLAVRYLVESPRQTGKFDVPGALFGTLGLTSLVYGLTHAAEDGWSDFWTLFFIGAGVAMLAIFLVIEANSRHALMPFRILAHRTRGVSFFVMLVVGAAMFSMFYFLGIYIQAILGYSPLKTGFAFLPFSVGIVFAAQVGSVLIARMDPRWIAGFGAGLAAIGMFGFSQLEVGSSYATHLLPFILLLSMGMGFIFVPLTLTAVHGVANEDQGVGSAVLNTVQQIGGAIGLALLGTVSTNAINSKSAELGPELQKAAANGATPEQLEALKMQLGGIATTYGFTRAFLVSAAIMLSAAAVTLFGLSVRHKELAGDGKPAVHVG</sequence>
<proteinExistence type="predicted"/>
<feature type="transmembrane region" description="Helical" evidence="8">
    <location>
        <begin position="186"/>
        <end position="206"/>
    </location>
</feature>
<keyword evidence="4 8" id="KW-0812">Transmembrane</keyword>
<dbReference type="PROSITE" id="PS50850">
    <property type="entry name" value="MFS"/>
    <property type="match status" value="1"/>
</dbReference>
<comment type="subcellular location">
    <subcellularLocation>
        <location evidence="1">Cell membrane</location>
        <topology evidence="1">Multi-pass membrane protein</topology>
    </subcellularLocation>
</comment>
<feature type="transmembrane region" description="Helical" evidence="8">
    <location>
        <begin position="247"/>
        <end position="265"/>
    </location>
</feature>
<dbReference type="Gene3D" id="1.20.1250.20">
    <property type="entry name" value="MFS general substrate transporter like domains"/>
    <property type="match status" value="1"/>
</dbReference>
<evidence type="ECO:0000256" key="1">
    <source>
        <dbReference type="ARBA" id="ARBA00004651"/>
    </source>
</evidence>
<keyword evidence="6 8" id="KW-0472">Membrane</keyword>
<feature type="region of interest" description="Disordered" evidence="7">
    <location>
        <begin position="1"/>
        <end position="21"/>
    </location>
</feature>
<dbReference type="Pfam" id="PF07690">
    <property type="entry name" value="MFS_1"/>
    <property type="match status" value="1"/>
</dbReference>
<keyword evidence="11" id="KW-1185">Reference proteome</keyword>
<evidence type="ECO:0000256" key="5">
    <source>
        <dbReference type="ARBA" id="ARBA00022989"/>
    </source>
</evidence>
<dbReference type="CDD" id="cd17321">
    <property type="entry name" value="MFS_MMR_MDR_like"/>
    <property type="match status" value="1"/>
</dbReference>
<feature type="transmembrane region" description="Helical" evidence="8">
    <location>
        <begin position="127"/>
        <end position="148"/>
    </location>
</feature>
<feature type="transmembrane region" description="Helical" evidence="8">
    <location>
        <begin position="160"/>
        <end position="180"/>
    </location>
</feature>
<keyword evidence="2" id="KW-0813">Transport</keyword>
<dbReference type="InterPro" id="IPR036259">
    <property type="entry name" value="MFS_trans_sf"/>
</dbReference>
<dbReference type="PANTHER" id="PTHR42718:SF46">
    <property type="entry name" value="BLR6921 PROTEIN"/>
    <property type="match status" value="1"/>
</dbReference>
<dbReference type="InterPro" id="IPR020846">
    <property type="entry name" value="MFS_dom"/>
</dbReference>
<evidence type="ECO:0000259" key="9">
    <source>
        <dbReference type="PROSITE" id="PS50850"/>
    </source>
</evidence>
<keyword evidence="5 8" id="KW-1133">Transmembrane helix</keyword>
<organism evidence="10 11">
    <name type="scientific">Kribbella deserti</name>
    <dbReference type="NCBI Taxonomy" id="1926257"/>
    <lineage>
        <taxon>Bacteria</taxon>
        <taxon>Bacillati</taxon>
        <taxon>Actinomycetota</taxon>
        <taxon>Actinomycetes</taxon>
        <taxon>Propionibacteriales</taxon>
        <taxon>Kribbellaceae</taxon>
        <taxon>Kribbella</taxon>
    </lineage>
</organism>
<comment type="caution">
    <text evidence="10">The sequence shown here is derived from an EMBL/GenBank/DDBJ whole genome shotgun (WGS) entry which is preliminary data.</text>
</comment>
<feature type="domain" description="Major facilitator superfamily (MFS) profile" evidence="9">
    <location>
        <begin position="32"/>
        <end position="505"/>
    </location>
</feature>
<gene>
    <name evidence="10" type="ORF">ACFFGN_35075</name>
</gene>
<dbReference type="RefSeq" id="WP_380057249.1">
    <property type="nucleotide sequence ID" value="NZ_JBHLTC010000050.1"/>
</dbReference>
<feature type="transmembrane region" description="Helical" evidence="8">
    <location>
        <begin position="482"/>
        <end position="503"/>
    </location>
</feature>
<dbReference type="PANTHER" id="PTHR42718">
    <property type="entry name" value="MAJOR FACILITATOR SUPERFAMILY MULTIDRUG TRANSPORTER MFSC"/>
    <property type="match status" value="1"/>
</dbReference>
<feature type="transmembrane region" description="Helical" evidence="8">
    <location>
        <begin position="321"/>
        <end position="342"/>
    </location>
</feature>
<evidence type="ECO:0000256" key="3">
    <source>
        <dbReference type="ARBA" id="ARBA00022475"/>
    </source>
</evidence>
<evidence type="ECO:0000256" key="4">
    <source>
        <dbReference type="ARBA" id="ARBA00022692"/>
    </source>
</evidence>
<feature type="transmembrane region" description="Helical" evidence="8">
    <location>
        <begin position="98"/>
        <end position="115"/>
    </location>
</feature>
<keyword evidence="3" id="KW-1003">Cell membrane</keyword>
<evidence type="ECO:0000313" key="11">
    <source>
        <dbReference type="Proteomes" id="UP001589890"/>
    </source>
</evidence>
<reference evidence="10 11" key="1">
    <citation type="submission" date="2024-09" db="EMBL/GenBank/DDBJ databases">
        <authorList>
            <person name="Sun Q."/>
            <person name="Mori K."/>
        </authorList>
    </citation>
    <scope>NUCLEOTIDE SEQUENCE [LARGE SCALE GENOMIC DNA]</scope>
    <source>
        <strain evidence="10 11">CGMCC 1.15906</strain>
    </source>
</reference>
<dbReference type="NCBIfam" id="TIGR00711">
    <property type="entry name" value="efflux_EmrB"/>
    <property type="match status" value="1"/>
</dbReference>
<dbReference type="EMBL" id="JBHLTC010000050">
    <property type="protein sequence ID" value="MFC0629342.1"/>
    <property type="molecule type" value="Genomic_DNA"/>
</dbReference>
<protein>
    <submittedName>
        <fullName evidence="10">MFS transporter</fullName>
    </submittedName>
</protein>
<accession>A0ABV6R062</accession>
<name>A0ABV6R062_9ACTN</name>
<evidence type="ECO:0000313" key="10">
    <source>
        <dbReference type="EMBL" id="MFC0629342.1"/>
    </source>
</evidence>
<evidence type="ECO:0000256" key="7">
    <source>
        <dbReference type="SAM" id="MobiDB-lite"/>
    </source>
</evidence>
<feature type="transmembrane region" description="Helical" evidence="8">
    <location>
        <begin position="349"/>
        <end position="366"/>
    </location>
</feature>
<feature type="transmembrane region" description="Helical" evidence="8">
    <location>
        <begin position="31"/>
        <end position="54"/>
    </location>
</feature>
<dbReference type="SUPFAM" id="SSF103473">
    <property type="entry name" value="MFS general substrate transporter"/>
    <property type="match status" value="1"/>
</dbReference>
<dbReference type="Gene3D" id="1.20.1720.10">
    <property type="entry name" value="Multidrug resistance protein D"/>
    <property type="match status" value="1"/>
</dbReference>
<feature type="transmembrane region" description="Helical" evidence="8">
    <location>
        <begin position="66"/>
        <end position="86"/>
    </location>
</feature>
<feature type="transmembrane region" description="Helical" evidence="8">
    <location>
        <begin position="286"/>
        <end position="309"/>
    </location>
</feature>
<evidence type="ECO:0000256" key="8">
    <source>
        <dbReference type="SAM" id="Phobius"/>
    </source>
</evidence>
<evidence type="ECO:0000256" key="6">
    <source>
        <dbReference type="ARBA" id="ARBA00023136"/>
    </source>
</evidence>
<dbReference type="InterPro" id="IPR004638">
    <property type="entry name" value="EmrB-like"/>
</dbReference>